<dbReference type="PANTHER" id="PTHR33116">
    <property type="entry name" value="REVERSE TRANSCRIPTASE ZINC-BINDING DOMAIN-CONTAINING PROTEIN-RELATED-RELATED"/>
    <property type="match status" value="1"/>
</dbReference>
<reference evidence="2" key="1">
    <citation type="journal article" date="2022" name="Int. J. Mol. Sci.">
        <title>Draft Genome of Tanacetum Coccineum: Genomic Comparison of Closely Related Tanacetum-Family Plants.</title>
        <authorList>
            <person name="Yamashiro T."/>
            <person name="Shiraishi A."/>
            <person name="Nakayama K."/>
            <person name="Satake H."/>
        </authorList>
    </citation>
    <scope>NUCLEOTIDE SEQUENCE</scope>
</reference>
<accession>A0ABQ5CPC7</accession>
<feature type="signal peptide" evidence="1">
    <location>
        <begin position="1"/>
        <end position="30"/>
    </location>
</feature>
<name>A0ABQ5CPC7_9ASTR</name>
<gene>
    <name evidence="2" type="ORF">Tco_0909216</name>
</gene>
<sequence length="377" mass="41847">MAPHLMNSRWSVACQGDPLSPLLFLLVAEALQVTILEACEKGVYNGVSLAYSGTNISLLQYADDALFFGEWSTLNAYNLINILKCFKKASGLKVIIAKSKLYGIRVSRADVDMVASSLGCDHGSLPFVYLRLPVGRKMNKVVSWNEVVIVLEKGLRLGKPKLSRSGVGSLSSNRSLEVSLFLTIFFSEKGLRLGKPKLSRSGEQIFLRFQRFLAWNFMGKVECPDGGFGTYTSGAISGVWADMLKAIKHIKDVDSSFNVSFSLKIGSLREPILLSEGLTSVLRHARFARPSWKILSALSSDSPMWLRSGEKCRVGGTRLLIILFPRSLFLMLLSWRNKLVNSQSDDSTIIKDDDIFPSIQRLSKTWISARIPLKTVN</sequence>
<evidence type="ECO:0000313" key="2">
    <source>
        <dbReference type="EMBL" id="GJT28941.1"/>
    </source>
</evidence>
<evidence type="ECO:0000313" key="3">
    <source>
        <dbReference type="Proteomes" id="UP001151760"/>
    </source>
</evidence>
<dbReference type="PANTHER" id="PTHR33116:SF78">
    <property type="entry name" value="OS12G0587133 PROTEIN"/>
    <property type="match status" value="1"/>
</dbReference>
<proteinExistence type="predicted"/>
<keyword evidence="1" id="KW-0732">Signal</keyword>
<evidence type="ECO:0000256" key="1">
    <source>
        <dbReference type="SAM" id="SignalP"/>
    </source>
</evidence>
<evidence type="ECO:0008006" key="4">
    <source>
        <dbReference type="Google" id="ProtNLM"/>
    </source>
</evidence>
<keyword evidence="3" id="KW-1185">Reference proteome</keyword>
<dbReference type="Proteomes" id="UP001151760">
    <property type="component" value="Unassembled WGS sequence"/>
</dbReference>
<organism evidence="2 3">
    <name type="scientific">Tanacetum coccineum</name>
    <dbReference type="NCBI Taxonomy" id="301880"/>
    <lineage>
        <taxon>Eukaryota</taxon>
        <taxon>Viridiplantae</taxon>
        <taxon>Streptophyta</taxon>
        <taxon>Embryophyta</taxon>
        <taxon>Tracheophyta</taxon>
        <taxon>Spermatophyta</taxon>
        <taxon>Magnoliopsida</taxon>
        <taxon>eudicotyledons</taxon>
        <taxon>Gunneridae</taxon>
        <taxon>Pentapetalae</taxon>
        <taxon>asterids</taxon>
        <taxon>campanulids</taxon>
        <taxon>Asterales</taxon>
        <taxon>Asteraceae</taxon>
        <taxon>Asteroideae</taxon>
        <taxon>Anthemideae</taxon>
        <taxon>Anthemidinae</taxon>
        <taxon>Tanacetum</taxon>
    </lineage>
</organism>
<dbReference type="EMBL" id="BQNB010014501">
    <property type="protein sequence ID" value="GJT28941.1"/>
    <property type="molecule type" value="Genomic_DNA"/>
</dbReference>
<protein>
    <recommendedName>
        <fullName evidence="4">Reverse transcriptase domain-containing protein</fullName>
    </recommendedName>
</protein>
<feature type="chain" id="PRO_5045206305" description="Reverse transcriptase domain-containing protein" evidence="1">
    <location>
        <begin position="31"/>
        <end position="377"/>
    </location>
</feature>
<comment type="caution">
    <text evidence="2">The sequence shown here is derived from an EMBL/GenBank/DDBJ whole genome shotgun (WGS) entry which is preliminary data.</text>
</comment>
<reference evidence="2" key="2">
    <citation type="submission" date="2022-01" db="EMBL/GenBank/DDBJ databases">
        <authorList>
            <person name="Yamashiro T."/>
            <person name="Shiraishi A."/>
            <person name="Satake H."/>
            <person name="Nakayama K."/>
        </authorList>
    </citation>
    <scope>NUCLEOTIDE SEQUENCE</scope>
</reference>